<keyword evidence="6" id="KW-1185">Reference proteome</keyword>
<dbReference type="CDD" id="cd06170">
    <property type="entry name" value="LuxR_C_like"/>
    <property type="match status" value="1"/>
</dbReference>
<dbReference type="PROSITE" id="PS50043">
    <property type="entry name" value="HTH_LUXR_2"/>
    <property type="match status" value="1"/>
</dbReference>
<evidence type="ECO:0000256" key="3">
    <source>
        <dbReference type="ARBA" id="ARBA00023163"/>
    </source>
</evidence>
<protein>
    <submittedName>
        <fullName evidence="5">Response regulator transcription factor</fullName>
    </submittedName>
</protein>
<feature type="non-terminal residue" evidence="5">
    <location>
        <position position="1"/>
    </location>
</feature>
<dbReference type="InterPro" id="IPR000792">
    <property type="entry name" value="Tscrpt_reg_LuxR_C"/>
</dbReference>
<dbReference type="GO" id="GO:0006355">
    <property type="term" value="P:regulation of DNA-templated transcription"/>
    <property type="evidence" value="ECO:0007669"/>
    <property type="project" value="InterPro"/>
</dbReference>
<keyword evidence="1" id="KW-0805">Transcription regulation</keyword>
<dbReference type="InterPro" id="IPR036388">
    <property type="entry name" value="WH-like_DNA-bd_sf"/>
</dbReference>
<keyword evidence="3" id="KW-0804">Transcription</keyword>
<dbReference type="SMART" id="SM00421">
    <property type="entry name" value="HTH_LUXR"/>
    <property type="match status" value="1"/>
</dbReference>
<dbReference type="EMBL" id="JACDQQ010001349">
    <property type="protein sequence ID" value="MBA0086086.1"/>
    <property type="molecule type" value="Genomic_DNA"/>
</dbReference>
<accession>A0A7V8SXP0</accession>
<dbReference type="AlphaFoldDB" id="A0A7V8SXP0"/>
<dbReference type="SUPFAM" id="SSF46894">
    <property type="entry name" value="C-terminal effector domain of the bipartite response regulators"/>
    <property type="match status" value="1"/>
</dbReference>
<sequence length="56" mass="5844">VLQMLAAGLGNKEIAAKLAISEHTVKFHVASILGKLGASSRTEAVSLGIRRGLVLF</sequence>
<dbReference type="Pfam" id="PF00196">
    <property type="entry name" value="GerE"/>
    <property type="match status" value="1"/>
</dbReference>
<name>A0A7V8SXP0_9BACT</name>
<dbReference type="Gene3D" id="1.10.10.10">
    <property type="entry name" value="Winged helix-like DNA-binding domain superfamily/Winged helix DNA-binding domain"/>
    <property type="match status" value="1"/>
</dbReference>
<gene>
    <name evidence="5" type="ORF">HRJ53_13945</name>
</gene>
<dbReference type="PROSITE" id="PS00622">
    <property type="entry name" value="HTH_LUXR_1"/>
    <property type="match status" value="1"/>
</dbReference>
<keyword evidence="2" id="KW-0238">DNA-binding</keyword>
<dbReference type="GO" id="GO:0003677">
    <property type="term" value="F:DNA binding"/>
    <property type="evidence" value="ECO:0007669"/>
    <property type="project" value="UniProtKB-KW"/>
</dbReference>
<evidence type="ECO:0000259" key="4">
    <source>
        <dbReference type="PROSITE" id="PS50043"/>
    </source>
</evidence>
<evidence type="ECO:0000256" key="2">
    <source>
        <dbReference type="ARBA" id="ARBA00023125"/>
    </source>
</evidence>
<reference evidence="5" key="1">
    <citation type="submission" date="2020-06" db="EMBL/GenBank/DDBJ databases">
        <title>Legume-microbial interactions unlock mineral nutrients during tropical forest succession.</title>
        <authorList>
            <person name="Epihov D.Z."/>
        </authorList>
    </citation>
    <scope>NUCLEOTIDE SEQUENCE [LARGE SCALE GENOMIC DNA]</scope>
    <source>
        <strain evidence="5">Pan2503</strain>
    </source>
</reference>
<proteinExistence type="predicted"/>
<feature type="domain" description="HTH luxR-type" evidence="4">
    <location>
        <begin position="1"/>
        <end position="52"/>
    </location>
</feature>
<evidence type="ECO:0000313" key="6">
    <source>
        <dbReference type="Proteomes" id="UP000567293"/>
    </source>
</evidence>
<evidence type="ECO:0000256" key="1">
    <source>
        <dbReference type="ARBA" id="ARBA00023015"/>
    </source>
</evidence>
<dbReference type="PRINTS" id="PR00038">
    <property type="entry name" value="HTHLUXR"/>
</dbReference>
<comment type="caution">
    <text evidence="5">The sequence shown here is derived from an EMBL/GenBank/DDBJ whole genome shotgun (WGS) entry which is preliminary data.</text>
</comment>
<dbReference type="PANTHER" id="PTHR44688:SF25">
    <property type="entry name" value="HTH LUXR-TYPE DOMAIN-CONTAINING PROTEIN"/>
    <property type="match status" value="1"/>
</dbReference>
<dbReference type="PANTHER" id="PTHR44688">
    <property type="entry name" value="DNA-BINDING TRANSCRIPTIONAL ACTIVATOR DEVR_DOSR"/>
    <property type="match status" value="1"/>
</dbReference>
<evidence type="ECO:0000313" key="5">
    <source>
        <dbReference type="EMBL" id="MBA0086086.1"/>
    </source>
</evidence>
<dbReference type="Proteomes" id="UP000567293">
    <property type="component" value="Unassembled WGS sequence"/>
</dbReference>
<organism evidence="5 6">
    <name type="scientific">Candidatus Acidiferrum panamense</name>
    <dbReference type="NCBI Taxonomy" id="2741543"/>
    <lineage>
        <taxon>Bacteria</taxon>
        <taxon>Pseudomonadati</taxon>
        <taxon>Acidobacteriota</taxon>
        <taxon>Terriglobia</taxon>
        <taxon>Candidatus Acidiferrales</taxon>
        <taxon>Candidatus Acidiferrum</taxon>
    </lineage>
</organism>
<dbReference type="InterPro" id="IPR016032">
    <property type="entry name" value="Sig_transdc_resp-reg_C-effctor"/>
</dbReference>